<dbReference type="SUPFAM" id="SSF48371">
    <property type="entry name" value="ARM repeat"/>
    <property type="match status" value="1"/>
</dbReference>
<dbReference type="AlphaFoldDB" id="A0A7G9YSW4"/>
<proteinExistence type="predicted"/>
<evidence type="ECO:0000313" key="2">
    <source>
        <dbReference type="EMBL" id="QNO51098.1"/>
    </source>
</evidence>
<accession>A0A7G9YSW4</accession>
<protein>
    <submittedName>
        <fullName evidence="2">Uncharacterized protein</fullName>
    </submittedName>
</protein>
<dbReference type="EMBL" id="MT631452">
    <property type="protein sequence ID" value="QNO50828.1"/>
    <property type="molecule type" value="Genomic_DNA"/>
</dbReference>
<reference evidence="2" key="1">
    <citation type="submission" date="2020-06" db="EMBL/GenBank/DDBJ databases">
        <title>Unique genomic features of the anaerobic methanotrophic archaea.</title>
        <authorList>
            <person name="Chadwick G.L."/>
            <person name="Skennerton C.T."/>
            <person name="Laso-Perez R."/>
            <person name="Leu A.O."/>
            <person name="Speth D.R."/>
            <person name="Yu H."/>
            <person name="Morgan-Lang C."/>
            <person name="Hatzenpichler R."/>
            <person name="Goudeau D."/>
            <person name="Malmstrom R."/>
            <person name="Brazelton W.J."/>
            <person name="Woyke T."/>
            <person name="Hallam S.J."/>
            <person name="Tyson G.W."/>
            <person name="Wegener G."/>
            <person name="Boetius A."/>
            <person name="Orphan V."/>
        </authorList>
    </citation>
    <scope>NUCLEOTIDE SEQUENCE</scope>
</reference>
<sequence>MSNYEAKIIKYCGERILPRGYKIDADLRRKLITLVEDAVINYGENDSNFDEVFGPKGKEDVLPCIDAGTVDERICAACANADYLTEEEKLFLLKSFLRRKTEADRSMREQIGFVWSPQIPYQSCVSYLLEHEPLTEEYLLYLLMKDSESPNESFIHNFQILLNDRNLSDTVKIGYYLCLPNMDRRRDPTKRLKKATSILLDSEAVAKENRVKVFELLREPDLFMQIRKGFEELRKAEGTDAGEVYFTPFIEDLFQSLAEMPEELQEGYLRNILNVIDFDFNCVRRQACDWYISQLPTLEEKKEAITRLIENVDNVKSDGDKYIKMCAYDALYSMSEELDEDFVRQLLELGSHSNLSDIRAQCYKYLLLLFDDTAYVEGCLNDTSKKVRGTVVRTALSGTKMDSTTRLRLSKIIEEKKLKLTKKQKGRLKNLLEK</sequence>
<dbReference type="InterPro" id="IPR016024">
    <property type="entry name" value="ARM-type_fold"/>
</dbReference>
<name>A0A7G9YSW4_9EURY</name>
<organism evidence="2">
    <name type="scientific">Candidatus Methanophagaceae archaeon ANME-1 ERB6</name>
    <dbReference type="NCBI Taxonomy" id="2759912"/>
    <lineage>
        <taxon>Archaea</taxon>
        <taxon>Methanobacteriati</taxon>
        <taxon>Methanobacteriota</taxon>
        <taxon>Stenosarchaea group</taxon>
        <taxon>Methanomicrobia</taxon>
        <taxon>Candidatus Methanophagales</taxon>
        <taxon>Candidatus Methanophagaceae</taxon>
    </lineage>
</organism>
<evidence type="ECO:0000313" key="1">
    <source>
        <dbReference type="EMBL" id="QNO50828.1"/>
    </source>
</evidence>
<gene>
    <name evidence="2" type="ORF">FOHEAFGF_00022</name>
    <name evidence="1" type="ORF">GLJDJJHM_00033</name>
</gene>
<dbReference type="EMBL" id="MT631460">
    <property type="protein sequence ID" value="QNO51098.1"/>
    <property type="molecule type" value="Genomic_DNA"/>
</dbReference>